<accession>A0ABN1QRL3</accession>
<protein>
    <submittedName>
        <fullName evidence="2">DUF402 domain-containing protein</fullName>
    </submittedName>
</protein>
<dbReference type="Gene3D" id="2.40.380.10">
    <property type="entry name" value="FomD-like"/>
    <property type="match status" value="1"/>
</dbReference>
<sequence length="212" mass="23904">MLYRYGRNGKARFVDVGIVVEDSPDGLALWIPSGAPKISTCPASGGQLKDIKLEERFTIPALRELGVWRGPGVLRLVPPDRDWSISWFFHENGTFSRWYGTLEAPRVRWETAEPDPVYGIDTADRILDILITPDRTTAWKDEDELRAVVEQGLCSAVEARQIRLRARELASTAQLGLPPFDGRWTDFRPDPAWATPDLPPVWDIPHHHTAGL</sequence>
<gene>
    <name evidence="2" type="ORF">GCM10009560_61430</name>
</gene>
<evidence type="ECO:0000313" key="3">
    <source>
        <dbReference type="Proteomes" id="UP001501578"/>
    </source>
</evidence>
<evidence type="ECO:0000259" key="1">
    <source>
        <dbReference type="Pfam" id="PF04167"/>
    </source>
</evidence>
<evidence type="ECO:0000313" key="2">
    <source>
        <dbReference type="EMBL" id="GAA0946011.1"/>
    </source>
</evidence>
<comment type="caution">
    <text evidence="2">The sequence shown here is derived from an EMBL/GenBank/DDBJ whole genome shotgun (WGS) entry which is preliminary data.</text>
</comment>
<dbReference type="InterPro" id="IPR035930">
    <property type="entry name" value="FomD-like_sf"/>
</dbReference>
<keyword evidence="3" id="KW-1185">Reference proteome</keyword>
<proteinExistence type="predicted"/>
<dbReference type="SUPFAM" id="SSF159234">
    <property type="entry name" value="FomD-like"/>
    <property type="match status" value="1"/>
</dbReference>
<dbReference type="InterPro" id="IPR007295">
    <property type="entry name" value="DUF402"/>
</dbReference>
<name>A0ABN1QRL3_9ACTN</name>
<reference evidence="2 3" key="1">
    <citation type="journal article" date="2019" name="Int. J. Syst. Evol. Microbiol.">
        <title>The Global Catalogue of Microorganisms (GCM) 10K type strain sequencing project: providing services to taxonomists for standard genome sequencing and annotation.</title>
        <authorList>
            <consortium name="The Broad Institute Genomics Platform"/>
            <consortium name="The Broad Institute Genome Sequencing Center for Infectious Disease"/>
            <person name="Wu L."/>
            <person name="Ma J."/>
        </authorList>
    </citation>
    <scope>NUCLEOTIDE SEQUENCE [LARGE SCALE GENOMIC DNA]</scope>
    <source>
        <strain evidence="2 3">JCM 11136</strain>
    </source>
</reference>
<feature type="domain" description="DUF402" evidence="1">
    <location>
        <begin position="49"/>
        <end position="172"/>
    </location>
</feature>
<dbReference type="Proteomes" id="UP001501578">
    <property type="component" value="Unassembled WGS sequence"/>
</dbReference>
<organism evidence="2 3">
    <name type="scientific">Nonomuraea longicatena</name>
    <dbReference type="NCBI Taxonomy" id="83682"/>
    <lineage>
        <taxon>Bacteria</taxon>
        <taxon>Bacillati</taxon>
        <taxon>Actinomycetota</taxon>
        <taxon>Actinomycetes</taxon>
        <taxon>Streptosporangiales</taxon>
        <taxon>Streptosporangiaceae</taxon>
        <taxon>Nonomuraea</taxon>
    </lineage>
</organism>
<dbReference type="EMBL" id="BAAAHQ010000039">
    <property type="protein sequence ID" value="GAA0946011.1"/>
    <property type="molecule type" value="Genomic_DNA"/>
</dbReference>
<dbReference type="Pfam" id="PF04167">
    <property type="entry name" value="DUF402"/>
    <property type="match status" value="1"/>
</dbReference>